<dbReference type="InterPro" id="IPR013517">
    <property type="entry name" value="FG-GAP"/>
</dbReference>
<dbReference type="PANTHER" id="PTHR36220:SF1">
    <property type="entry name" value="GAMMA TUBULIN COMPLEX COMPONENT C-TERMINAL DOMAIN-CONTAINING PROTEIN"/>
    <property type="match status" value="1"/>
</dbReference>
<dbReference type="EMBL" id="BLLK01000052">
    <property type="protein sequence ID" value="GFH56518.1"/>
    <property type="molecule type" value="Genomic_DNA"/>
</dbReference>
<keyword evidence="1" id="KW-0732">Signal</keyword>
<comment type="caution">
    <text evidence="2">The sequence shown here is derived from an EMBL/GenBank/DDBJ whole genome shotgun (WGS) entry which is preliminary data.</text>
</comment>
<protein>
    <submittedName>
        <fullName evidence="2">Uncharacterized protein</fullName>
    </submittedName>
</protein>
<accession>A0AAD3D2K9</accession>
<reference evidence="2 3" key="1">
    <citation type="journal article" date="2021" name="Sci. Rep.">
        <title>The genome of the diatom Chaetoceros tenuissimus carries an ancient integrated fragment of an extant virus.</title>
        <authorList>
            <person name="Hongo Y."/>
            <person name="Kimura K."/>
            <person name="Takaki Y."/>
            <person name="Yoshida Y."/>
            <person name="Baba S."/>
            <person name="Kobayashi G."/>
            <person name="Nagasaki K."/>
            <person name="Hano T."/>
            <person name="Tomaru Y."/>
        </authorList>
    </citation>
    <scope>NUCLEOTIDE SEQUENCE [LARGE SCALE GENOMIC DNA]</scope>
    <source>
        <strain evidence="2 3">NIES-3715</strain>
    </source>
</reference>
<keyword evidence="3" id="KW-1185">Reference proteome</keyword>
<gene>
    <name evidence="2" type="ORF">CTEN210_12994</name>
</gene>
<sequence length="229" mass="24805">MTIAVGAPGNRADSGYVEIYTFDGVSSSWKLQGEKISGDSLDYFGKTLSLRKNGKKIFIGSGNKVVEMYKLKDEGYWNRWQDKDIECTSVPTSLSTTNNVTAASIIEGEVTLFYTEEGKRESIRFPSLNTFGFFVSLSSNGATLAVGVPVNDTNLMPGHVQVYNYNGSTWNLKGNAIQGKTLGDSFGYSISLSSTGDRVAIGAPTNSVAGTNSGEVRIYSYDGSKWELM</sequence>
<dbReference type="InterPro" id="IPR028994">
    <property type="entry name" value="Integrin_alpha_N"/>
</dbReference>
<evidence type="ECO:0000313" key="2">
    <source>
        <dbReference type="EMBL" id="GFH56518.1"/>
    </source>
</evidence>
<proteinExistence type="predicted"/>
<dbReference type="SUPFAM" id="SSF101908">
    <property type="entry name" value="Putative isomerase YbhE"/>
    <property type="match status" value="1"/>
</dbReference>
<organism evidence="2 3">
    <name type="scientific">Chaetoceros tenuissimus</name>
    <dbReference type="NCBI Taxonomy" id="426638"/>
    <lineage>
        <taxon>Eukaryota</taxon>
        <taxon>Sar</taxon>
        <taxon>Stramenopiles</taxon>
        <taxon>Ochrophyta</taxon>
        <taxon>Bacillariophyta</taxon>
        <taxon>Coscinodiscophyceae</taxon>
        <taxon>Chaetocerotophycidae</taxon>
        <taxon>Chaetocerotales</taxon>
        <taxon>Chaetocerotaceae</taxon>
        <taxon>Chaetoceros</taxon>
    </lineage>
</organism>
<evidence type="ECO:0000313" key="3">
    <source>
        <dbReference type="Proteomes" id="UP001054902"/>
    </source>
</evidence>
<dbReference type="AlphaFoldDB" id="A0AAD3D2K9"/>
<evidence type="ECO:0000256" key="1">
    <source>
        <dbReference type="ARBA" id="ARBA00022729"/>
    </source>
</evidence>
<dbReference type="Proteomes" id="UP001054902">
    <property type="component" value="Unassembled WGS sequence"/>
</dbReference>
<name>A0AAD3D2K9_9STRA</name>
<dbReference type="Pfam" id="PF14312">
    <property type="entry name" value="FG-GAP_2"/>
    <property type="match status" value="1"/>
</dbReference>
<dbReference type="Gene3D" id="2.130.10.130">
    <property type="entry name" value="Integrin alpha, N-terminal"/>
    <property type="match status" value="1"/>
</dbReference>
<dbReference type="PANTHER" id="PTHR36220">
    <property type="entry name" value="UNNAMED PRODUCT"/>
    <property type="match status" value="1"/>
</dbReference>